<dbReference type="GO" id="GO:0016746">
    <property type="term" value="F:acyltransferase activity"/>
    <property type="evidence" value="ECO:0007669"/>
    <property type="project" value="UniProtKB-KW"/>
</dbReference>
<proteinExistence type="predicted"/>
<sequence>MSQAPRTQGPSCLGANPSLVVEVGTNQIIQNDCKIGKKYMMLSPDKKLVTSRHLSIIYSPAPSESQIPSVFSRDFPGQPKHVEGGGGRDFASVLELWAVYRPRGHWCGSAPVRSAVSGL</sequence>
<comment type="caution">
    <text evidence="1">The sequence shown here is derived from an EMBL/GenBank/DDBJ whole genome shotgun (WGS) entry which is preliminary data.</text>
</comment>
<keyword evidence="1" id="KW-0808">Transferase</keyword>
<dbReference type="AlphaFoldDB" id="A0A7J7UHY4"/>
<reference evidence="1 2" key="1">
    <citation type="journal article" date="2020" name="Nature">
        <title>Six reference-quality genomes reveal evolution of bat adaptations.</title>
        <authorList>
            <person name="Jebb D."/>
            <person name="Huang Z."/>
            <person name="Pippel M."/>
            <person name="Hughes G.M."/>
            <person name="Lavrichenko K."/>
            <person name="Devanna P."/>
            <person name="Winkler S."/>
            <person name="Jermiin L.S."/>
            <person name="Skirmuntt E.C."/>
            <person name="Katzourakis A."/>
            <person name="Burkitt-Gray L."/>
            <person name="Ray D.A."/>
            <person name="Sullivan K.A.M."/>
            <person name="Roscito J.G."/>
            <person name="Kirilenko B.M."/>
            <person name="Davalos L.M."/>
            <person name="Corthals A.P."/>
            <person name="Power M.L."/>
            <person name="Jones G."/>
            <person name="Ransome R.D."/>
            <person name="Dechmann D.K.N."/>
            <person name="Locatelli A.G."/>
            <person name="Puechmaille S.J."/>
            <person name="Fedrigo O."/>
            <person name="Jarvis E.D."/>
            <person name="Hiller M."/>
            <person name="Vernes S.C."/>
            <person name="Myers E.W."/>
            <person name="Teeling E.C."/>
        </authorList>
    </citation>
    <scope>NUCLEOTIDE SEQUENCE [LARGE SCALE GENOMIC DNA]</scope>
    <source>
        <strain evidence="1">MRhiFer1</strain>
        <tissue evidence="1">Lung</tissue>
    </source>
</reference>
<dbReference type="Proteomes" id="UP000585614">
    <property type="component" value="Unassembled WGS sequence"/>
</dbReference>
<evidence type="ECO:0000313" key="2">
    <source>
        <dbReference type="Proteomes" id="UP000585614"/>
    </source>
</evidence>
<dbReference type="EMBL" id="JACAGC010000016">
    <property type="protein sequence ID" value="KAF6312414.1"/>
    <property type="molecule type" value="Genomic_DNA"/>
</dbReference>
<organism evidence="1 2">
    <name type="scientific">Rhinolophus ferrumequinum</name>
    <name type="common">Greater horseshoe bat</name>
    <dbReference type="NCBI Taxonomy" id="59479"/>
    <lineage>
        <taxon>Eukaryota</taxon>
        <taxon>Metazoa</taxon>
        <taxon>Chordata</taxon>
        <taxon>Craniata</taxon>
        <taxon>Vertebrata</taxon>
        <taxon>Euteleostomi</taxon>
        <taxon>Mammalia</taxon>
        <taxon>Eutheria</taxon>
        <taxon>Laurasiatheria</taxon>
        <taxon>Chiroptera</taxon>
        <taxon>Yinpterochiroptera</taxon>
        <taxon>Rhinolophoidea</taxon>
        <taxon>Rhinolophidae</taxon>
        <taxon>Rhinolophinae</taxon>
        <taxon>Rhinolophus</taxon>
    </lineage>
</organism>
<accession>A0A7J7UHY4</accession>
<evidence type="ECO:0000313" key="1">
    <source>
        <dbReference type="EMBL" id="KAF6312414.1"/>
    </source>
</evidence>
<protein>
    <submittedName>
        <fullName evidence="1">Acetyl-CoA acyltransferase 1</fullName>
    </submittedName>
</protein>
<keyword evidence="1" id="KW-0012">Acyltransferase</keyword>
<gene>
    <name evidence="1" type="ORF">mRhiFer1_000162</name>
</gene>
<name>A0A7J7UHY4_RHIFE</name>